<dbReference type="InterPro" id="IPR050671">
    <property type="entry name" value="CD300_family_receptors"/>
</dbReference>
<dbReference type="SMART" id="SM00409">
    <property type="entry name" value="IG"/>
    <property type="match status" value="1"/>
</dbReference>
<feature type="domain" description="Immunoglobulin" evidence="6">
    <location>
        <begin position="30"/>
        <end position="131"/>
    </location>
</feature>
<evidence type="ECO:0000256" key="3">
    <source>
        <dbReference type="ARBA" id="ARBA00022729"/>
    </source>
</evidence>
<reference evidence="7" key="1">
    <citation type="submission" date="2025-08" db="UniProtKB">
        <authorList>
            <consortium name="Ensembl"/>
        </authorList>
    </citation>
    <scope>IDENTIFICATION</scope>
</reference>
<dbReference type="Ensembl" id="ENSPCET00000018969.1">
    <property type="protein sequence ID" value="ENSPCEP00000018349.1"/>
    <property type="gene ID" value="ENSPCEG00000014297.1"/>
</dbReference>
<evidence type="ECO:0000259" key="6">
    <source>
        <dbReference type="SMART" id="SM00409"/>
    </source>
</evidence>
<dbReference type="SUPFAM" id="SSF48726">
    <property type="entry name" value="Immunoglobulin"/>
    <property type="match status" value="1"/>
</dbReference>
<evidence type="ECO:0000313" key="8">
    <source>
        <dbReference type="Proteomes" id="UP000694393"/>
    </source>
</evidence>
<proteinExistence type="predicted"/>
<keyword evidence="2" id="KW-0812">Transmembrane</keyword>
<dbReference type="InterPro" id="IPR003599">
    <property type="entry name" value="Ig_sub"/>
</dbReference>
<sequence length="187" mass="21235">PLTYGRSYVHPPFILDFFFFFAGCWALTGPHEAKGPLGGELSVQCSYVRGYETYIKYWCRGTMQISCHVVVQTSDSEAIVKQDRVSIRDIRTNNTFIVTMKNLTEGDSGIYWCGIEELGWDRMFSVKVSVLPGKFLHDSGWIFIGLCKCINRLQNILQNQRTVNTVKLLLDSCVCLTNASTRKRAKS</sequence>
<keyword evidence="4" id="KW-0472">Membrane</keyword>
<keyword evidence="8" id="KW-1185">Reference proteome</keyword>
<keyword evidence="5" id="KW-1015">Disulfide bond</keyword>
<dbReference type="GO" id="GO:0004888">
    <property type="term" value="F:transmembrane signaling receptor activity"/>
    <property type="evidence" value="ECO:0007669"/>
    <property type="project" value="TreeGrafter"/>
</dbReference>
<evidence type="ECO:0000256" key="5">
    <source>
        <dbReference type="ARBA" id="ARBA00023157"/>
    </source>
</evidence>
<dbReference type="Gene3D" id="2.60.40.10">
    <property type="entry name" value="Immunoglobulins"/>
    <property type="match status" value="1"/>
</dbReference>
<dbReference type="PANTHER" id="PTHR11860">
    <property type="entry name" value="POLYMERIC-IMMUNOGLOBULIN RECEPTOR"/>
    <property type="match status" value="1"/>
</dbReference>
<dbReference type="Pfam" id="PF07686">
    <property type="entry name" value="V-set"/>
    <property type="match status" value="1"/>
</dbReference>
<dbReference type="CDD" id="cd05716">
    <property type="entry name" value="IgV_pIgR_like"/>
    <property type="match status" value="1"/>
</dbReference>
<evidence type="ECO:0000256" key="2">
    <source>
        <dbReference type="ARBA" id="ARBA00022692"/>
    </source>
</evidence>
<protein>
    <recommendedName>
        <fullName evidence="6">Immunoglobulin domain-containing protein</fullName>
    </recommendedName>
</protein>
<reference evidence="7" key="2">
    <citation type="submission" date="2025-09" db="UniProtKB">
        <authorList>
            <consortium name="Ensembl"/>
        </authorList>
    </citation>
    <scope>IDENTIFICATION</scope>
</reference>
<evidence type="ECO:0000256" key="4">
    <source>
        <dbReference type="ARBA" id="ARBA00023136"/>
    </source>
</evidence>
<accession>A0A8C8SEB3</accession>
<name>A0A8C8SEB3_9SAUR</name>
<evidence type="ECO:0000256" key="1">
    <source>
        <dbReference type="ARBA" id="ARBA00004370"/>
    </source>
</evidence>
<dbReference type="AlphaFoldDB" id="A0A8C8SEB3"/>
<keyword evidence="3" id="KW-0732">Signal</keyword>
<comment type="subcellular location">
    <subcellularLocation>
        <location evidence="1">Membrane</location>
    </subcellularLocation>
</comment>
<organism evidence="7 8">
    <name type="scientific">Pelusios castaneus</name>
    <name type="common">West African mud turtle</name>
    <dbReference type="NCBI Taxonomy" id="367368"/>
    <lineage>
        <taxon>Eukaryota</taxon>
        <taxon>Metazoa</taxon>
        <taxon>Chordata</taxon>
        <taxon>Craniata</taxon>
        <taxon>Vertebrata</taxon>
        <taxon>Euteleostomi</taxon>
        <taxon>Archelosauria</taxon>
        <taxon>Testudinata</taxon>
        <taxon>Testudines</taxon>
        <taxon>Pleurodira</taxon>
        <taxon>Pelomedusidae</taxon>
        <taxon>Pelusios</taxon>
    </lineage>
</organism>
<dbReference type="PANTHER" id="PTHR11860:SF87">
    <property type="entry name" value="CMRF35-LIKE MOLECULE 8"/>
    <property type="match status" value="1"/>
</dbReference>
<dbReference type="InterPro" id="IPR013783">
    <property type="entry name" value="Ig-like_fold"/>
</dbReference>
<dbReference type="GO" id="GO:0005886">
    <property type="term" value="C:plasma membrane"/>
    <property type="evidence" value="ECO:0007669"/>
    <property type="project" value="TreeGrafter"/>
</dbReference>
<dbReference type="Proteomes" id="UP000694393">
    <property type="component" value="Unplaced"/>
</dbReference>
<dbReference type="InterPro" id="IPR013106">
    <property type="entry name" value="Ig_V-set"/>
</dbReference>
<evidence type="ECO:0000313" key="7">
    <source>
        <dbReference type="Ensembl" id="ENSPCEP00000018349.1"/>
    </source>
</evidence>
<dbReference type="InterPro" id="IPR036179">
    <property type="entry name" value="Ig-like_dom_sf"/>
</dbReference>
<dbReference type="FunFam" id="2.60.40.10:FF:000370">
    <property type="entry name" value="CMRF35-like molecule 1"/>
    <property type="match status" value="1"/>
</dbReference>